<sequence>MLSYYLLNMNRVGDDDKHDVGIRELVVLHSDKMAHDESHDCRIQRVVNGGKTDDDETHMTLHNFNFK</sequence>
<evidence type="ECO:0000313" key="2">
    <source>
        <dbReference type="Proteomes" id="UP000183832"/>
    </source>
</evidence>
<dbReference type="AlphaFoldDB" id="A0A1J1HYB4"/>
<keyword evidence="2" id="KW-1185">Reference proteome</keyword>
<dbReference type="EMBL" id="CVRI01000036">
    <property type="protein sequence ID" value="CRK92947.1"/>
    <property type="molecule type" value="Genomic_DNA"/>
</dbReference>
<reference evidence="1 2" key="1">
    <citation type="submission" date="2015-04" db="EMBL/GenBank/DDBJ databases">
        <authorList>
            <person name="Syromyatnikov M.Y."/>
            <person name="Popov V.N."/>
        </authorList>
    </citation>
    <scope>NUCLEOTIDE SEQUENCE [LARGE SCALE GENOMIC DNA]</scope>
</reference>
<name>A0A1J1HYB4_9DIPT</name>
<dbReference type="Proteomes" id="UP000183832">
    <property type="component" value="Unassembled WGS sequence"/>
</dbReference>
<organism evidence="1 2">
    <name type="scientific">Clunio marinus</name>
    <dbReference type="NCBI Taxonomy" id="568069"/>
    <lineage>
        <taxon>Eukaryota</taxon>
        <taxon>Metazoa</taxon>
        <taxon>Ecdysozoa</taxon>
        <taxon>Arthropoda</taxon>
        <taxon>Hexapoda</taxon>
        <taxon>Insecta</taxon>
        <taxon>Pterygota</taxon>
        <taxon>Neoptera</taxon>
        <taxon>Endopterygota</taxon>
        <taxon>Diptera</taxon>
        <taxon>Nematocera</taxon>
        <taxon>Chironomoidea</taxon>
        <taxon>Chironomidae</taxon>
        <taxon>Clunio</taxon>
    </lineage>
</organism>
<gene>
    <name evidence="1" type="ORF">CLUMA_CG006667</name>
</gene>
<protein>
    <submittedName>
        <fullName evidence="1">CLUMA_CG006667, isoform A</fullName>
    </submittedName>
</protein>
<proteinExistence type="predicted"/>
<accession>A0A1J1HYB4</accession>
<evidence type="ECO:0000313" key="1">
    <source>
        <dbReference type="EMBL" id="CRK92947.1"/>
    </source>
</evidence>